<evidence type="ECO:0000313" key="3">
    <source>
        <dbReference type="Proteomes" id="UP000799757"/>
    </source>
</evidence>
<sequence length="69" mass="7480">MCRHCSAKPKKQVPQTAQPASMSVDRAENDGLHEGNANGEHNRGNENNSVDGNNSVTRRFCPSSLCNVL</sequence>
<dbReference type="EMBL" id="MU001760">
    <property type="protein sequence ID" value="KAF2799686.1"/>
    <property type="molecule type" value="Genomic_DNA"/>
</dbReference>
<reference evidence="2" key="1">
    <citation type="journal article" date="2020" name="Stud. Mycol.">
        <title>101 Dothideomycetes genomes: a test case for predicting lifestyles and emergence of pathogens.</title>
        <authorList>
            <person name="Haridas S."/>
            <person name="Albert R."/>
            <person name="Binder M."/>
            <person name="Bloem J."/>
            <person name="Labutti K."/>
            <person name="Salamov A."/>
            <person name="Andreopoulos B."/>
            <person name="Baker S."/>
            <person name="Barry K."/>
            <person name="Bills G."/>
            <person name="Bluhm B."/>
            <person name="Cannon C."/>
            <person name="Castanera R."/>
            <person name="Culley D."/>
            <person name="Daum C."/>
            <person name="Ezra D."/>
            <person name="Gonzalez J."/>
            <person name="Henrissat B."/>
            <person name="Kuo A."/>
            <person name="Liang C."/>
            <person name="Lipzen A."/>
            <person name="Lutzoni F."/>
            <person name="Magnuson J."/>
            <person name="Mondo S."/>
            <person name="Nolan M."/>
            <person name="Ohm R."/>
            <person name="Pangilinan J."/>
            <person name="Park H.-J."/>
            <person name="Ramirez L."/>
            <person name="Alfaro M."/>
            <person name="Sun H."/>
            <person name="Tritt A."/>
            <person name="Yoshinaga Y."/>
            <person name="Zwiers L.-H."/>
            <person name="Turgeon B."/>
            <person name="Goodwin S."/>
            <person name="Spatafora J."/>
            <person name="Crous P."/>
            <person name="Grigoriev I."/>
        </authorList>
    </citation>
    <scope>NUCLEOTIDE SEQUENCE</scope>
    <source>
        <strain evidence="2">CBS 109.77</strain>
    </source>
</reference>
<evidence type="ECO:0000256" key="1">
    <source>
        <dbReference type="SAM" id="MobiDB-lite"/>
    </source>
</evidence>
<feature type="region of interest" description="Disordered" evidence="1">
    <location>
        <begin position="1"/>
        <end position="55"/>
    </location>
</feature>
<proteinExistence type="predicted"/>
<organism evidence="2 3">
    <name type="scientific">Melanomma pulvis-pyrius CBS 109.77</name>
    <dbReference type="NCBI Taxonomy" id="1314802"/>
    <lineage>
        <taxon>Eukaryota</taxon>
        <taxon>Fungi</taxon>
        <taxon>Dikarya</taxon>
        <taxon>Ascomycota</taxon>
        <taxon>Pezizomycotina</taxon>
        <taxon>Dothideomycetes</taxon>
        <taxon>Pleosporomycetidae</taxon>
        <taxon>Pleosporales</taxon>
        <taxon>Melanommataceae</taxon>
        <taxon>Melanomma</taxon>
    </lineage>
</organism>
<dbReference type="AlphaFoldDB" id="A0A6A6XSX9"/>
<protein>
    <submittedName>
        <fullName evidence="2">Uncharacterized protein</fullName>
    </submittedName>
</protein>
<keyword evidence="3" id="KW-1185">Reference proteome</keyword>
<accession>A0A6A6XSX9</accession>
<evidence type="ECO:0000313" key="2">
    <source>
        <dbReference type="EMBL" id="KAF2799686.1"/>
    </source>
</evidence>
<dbReference type="Proteomes" id="UP000799757">
    <property type="component" value="Unassembled WGS sequence"/>
</dbReference>
<gene>
    <name evidence="2" type="ORF">K505DRAFT_321001</name>
</gene>
<feature type="compositionally biased region" description="Basic residues" evidence="1">
    <location>
        <begin position="1"/>
        <end position="11"/>
    </location>
</feature>
<name>A0A6A6XSX9_9PLEO</name>
<feature type="compositionally biased region" description="Polar residues" evidence="1">
    <location>
        <begin position="45"/>
        <end position="55"/>
    </location>
</feature>